<reference evidence="5" key="2">
    <citation type="submission" date="2023-06" db="EMBL/GenBank/DDBJ databases">
        <authorList>
            <person name="Ma L."/>
            <person name="Liu K.-W."/>
            <person name="Li Z."/>
            <person name="Hsiao Y.-Y."/>
            <person name="Qi Y."/>
            <person name="Fu T."/>
            <person name="Tang G."/>
            <person name="Zhang D."/>
            <person name="Sun W.-H."/>
            <person name="Liu D.-K."/>
            <person name="Li Y."/>
            <person name="Chen G.-Z."/>
            <person name="Liu X.-D."/>
            <person name="Liao X.-Y."/>
            <person name="Jiang Y.-T."/>
            <person name="Yu X."/>
            <person name="Hao Y."/>
            <person name="Huang J."/>
            <person name="Zhao X.-W."/>
            <person name="Ke S."/>
            <person name="Chen Y.-Y."/>
            <person name="Wu W.-L."/>
            <person name="Hsu J.-L."/>
            <person name="Lin Y.-F."/>
            <person name="Huang M.-D."/>
            <person name="Li C.-Y."/>
            <person name="Huang L."/>
            <person name="Wang Z.-W."/>
            <person name="Zhao X."/>
            <person name="Zhong W.-Y."/>
            <person name="Peng D.-H."/>
            <person name="Ahmad S."/>
            <person name="Lan S."/>
            <person name="Zhang J.-S."/>
            <person name="Tsai W.-C."/>
            <person name="Van De Peer Y."/>
            <person name="Liu Z.-J."/>
        </authorList>
    </citation>
    <scope>NUCLEOTIDE SEQUENCE</scope>
    <source>
        <strain evidence="5">CP</strain>
        <tissue evidence="5">Leaves</tissue>
    </source>
</reference>
<dbReference type="PROSITE" id="PS50961">
    <property type="entry name" value="HTH_LA"/>
    <property type="match status" value="1"/>
</dbReference>
<dbReference type="InterPro" id="IPR006630">
    <property type="entry name" value="La_HTH"/>
</dbReference>
<dbReference type="SMART" id="SM00715">
    <property type="entry name" value="LA"/>
    <property type="match status" value="1"/>
</dbReference>
<keyword evidence="6" id="KW-1185">Reference proteome</keyword>
<reference evidence="5" key="1">
    <citation type="journal article" date="2023" name="Nat. Commun.">
        <title>Diploid and tetraploid genomes of Acorus and the evolution of monocots.</title>
        <authorList>
            <person name="Ma L."/>
            <person name="Liu K.W."/>
            <person name="Li Z."/>
            <person name="Hsiao Y.Y."/>
            <person name="Qi Y."/>
            <person name="Fu T."/>
            <person name="Tang G.D."/>
            <person name="Zhang D."/>
            <person name="Sun W.H."/>
            <person name="Liu D.K."/>
            <person name="Li Y."/>
            <person name="Chen G.Z."/>
            <person name="Liu X.D."/>
            <person name="Liao X.Y."/>
            <person name="Jiang Y.T."/>
            <person name="Yu X."/>
            <person name="Hao Y."/>
            <person name="Huang J."/>
            <person name="Zhao X.W."/>
            <person name="Ke S."/>
            <person name="Chen Y.Y."/>
            <person name="Wu W.L."/>
            <person name="Hsu J.L."/>
            <person name="Lin Y.F."/>
            <person name="Huang M.D."/>
            <person name="Li C.Y."/>
            <person name="Huang L."/>
            <person name="Wang Z.W."/>
            <person name="Zhao X."/>
            <person name="Zhong W.Y."/>
            <person name="Peng D.H."/>
            <person name="Ahmad S."/>
            <person name="Lan S."/>
            <person name="Zhang J.S."/>
            <person name="Tsai W.C."/>
            <person name="Van de Peer Y."/>
            <person name="Liu Z.J."/>
        </authorList>
    </citation>
    <scope>NUCLEOTIDE SEQUENCE</scope>
    <source>
        <strain evidence="5">CP</strain>
    </source>
</reference>
<evidence type="ECO:0000313" key="6">
    <source>
        <dbReference type="Proteomes" id="UP001180020"/>
    </source>
</evidence>
<dbReference type="Gene3D" id="1.10.10.10">
    <property type="entry name" value="Winged helix-like DNA-binding domain superfamily/Winged helix DNA-binding domain"/>
    <property type="match status" value="1"/>
</dbReference>
<dbReference type="Proteomes" id="UP001180020">
    <property type="component" value="Unassembled WGS sequence"/>
</dbReference>
<dbReference type="EMBL" id="JAUJYO010000001">
    <property type="protein sequence ID" value="KAK1325001.1"/>
    <property type="molecule type" value="Genomic_DNA"/>
</dbReference>
<protein>
    <recommendedName>
        <fullName evidence="4">HTH La-type RNA-binding domain-containing protein</fullName>
    </recommendedName>
</protein>
<gene>
    <name evidence="5" type="ORF">QJS10_CPA01g00368</name>
</gene>
<accession>A0AAV9FH62</accession>
<evidence type="ECO:0000256" key="1">
    <source>
        <dbReference type="ARBA" id="ARBA00022884"/>
    </source>
</evidence>
<dbReference type="GO" id="GO:0005737">
    <property type="term" value="C:cytoplasm"/>
    <property type="evidence" value="ECO:0007669"/>
    <property type="project" value="UniProtKB-ARBA"/>
</dbReference>
<keyword evidence="1 2" id="KW-0694">RNA-binding</keyword>
<organism evidence="5 6">
    <name type="scientific">Acorus calamus</name>
    <name type="common">Sweet flag</name>
    <dbReference type="NCBI Taxonomy" id="4465"/>
    <lineage>
        <taxon>Eukaryota</taxon>
        <taxon>Viridiplantae</taxon>
        <taxon>Streptophyta</taxon>
        <taxon>Embryophyta</taxon>
        <taxon>Tracheophyta</taxon>
        <taxon>Spermatophyta</taxon>
        <taxon>Magnoliopsida</taxon>
        <taxon>Liliopsida</taxon>
        <taxon>Acoraceae</taxon>
        <taxon>Acorus</taxon>
    </lineage>
</organism>
<dbReference type="InterPro" id="IPR036390">
    <property type="entry name" value="WH_DNA-bd_sf"/>
</dbReference>
<dbReference type="Pfam" id="PF05383">
    <property type="entry name" value="La"/>
    <property type="match status" value="1"/>
</dbReference>
<feature type="compositionally biased region" description="Polar residues" evidence="3">
    <location>
        <begin position="130"/>
        <end position="153"/>
    </location>
</feature>
<evidence type="ECO:0000313" key="5">
    <source>
        <dbReference type="EMBL" id="KAK1325001.1"/>
    </source>
</evidence>
<feature type="compositionally biased region" description="Polar residues" evidence="3">
    <location>
        <begin position="165"/>
        <end position="177"/>
    </location>
</feature>
<evidence type="ECO:0000259" key="4">
    <source>
        <dbReference type="PROSITE" id="PS50961"/>
    </source>
</evidence>
<feature type="domain" description="HTH La-type RNA-binding" evidence="4">
    <location>
        <begin position="20"/>
        <end position="109"/>
    </location>
</feature>
<comment type="caution">
    <text evidence="5">The sequence shown here is derived from an EMBL/GenBank/DDBJ whole genome shotgun (WGS) entry which is preliminary data.</text>
</comment>
<dbReference type="AlphaFoldDB" id="A0AAV9FH62"/>
<dbReference type="CDD" id="cd07323">
    <property type="entry name" value="LAM"/>
    <property type="match status" value="1"/>
</dbReference>
<evidence type="ECO:0000256" key="2">
    <source>
        <dbReference type="PROSITE-ProRule" id="PRU00332"/>
    </source>
</evidence>
<name>A0AAV9FH62_ACOCL</name>
<dbReference type="SUPFAM" id="SSF46785">
    <property type="entry name" value="Winged helix' DNA-binding domain"/>
    <property type="match status" value="1"/>
</dbReference>
<dbReference type="FunFam" id="1.10.10.10:FF:000131">
    <property type="entry name" value="la-related protein 1B isoform X2"/>
    <property type="match status" value="1"/>
</dbReference>
<evidence type="ECO:0000256" key="3">
    <source>
        <dbReference type="SAM" id="MobiDB-lite"/>
    </source>
</evidence>
<dbReference type="PANTHER" id="PTHR22792">
    <property type="entry name" value="LUPUS LA PROTEIN-RELATED"/>
    <property type="match status" value="1"/>
</dbReference>
<dbReference type="GO" id="GO:0003723">
    <property type="term" value="F:RNA binding"/>
    <property type="evidence" value="ECO:0007669"/>
    <property type="project" value="UniProtKB-UniRule"/>
</dbReference>
<dbReference type="InterPro" id="IPR045180">
    <property type="entry name" value="La_dom_prot"/>
</dbReference>
<feature type="region of interest" description="Disordered" evidence="3">
    <location>
        <begin position="130"/>
        <end position="177"/>
    </location>
</feature>
<dbReference type="InterPro" id="IPR036388">
    <property type="entry name" value="WH-like_DNA-bd_sf"/>
</dbReference>
<sequence>MAQYYIPRPFVYPGPMPMAHPPVDPLLISLTAQIDYYFSDENLIKDVYLKQHMDGQGWVPISLIAGFNRVKQMTTDIQIILNAVRASTLVELKDGKIRRRVGWTKWILPSMNHVGNLAVHVQNMGLEEGSSTHINRSSSGEITQSHSATSAGTFNGGESGHFAAPSTQRSLSKSGSF</sequence>
<proteinExistence type="predicted"/>
<dbReference type="PANTHER" id="PTHR22792:SF132">
    <property type="entry name" value="LA-RELATED PROTEIN 1"/>
    <property type="match status" value="1"/>
</dbReference>